<dbReference type="InterPro" id="IPR050261">
    <property type="entry name" value="FrsA_esterase"/>
</dbReference>
<accession>A0AB38RF43</accession>
<dbReference type="PANTHER" id="PTHR22946">
    <property type="entry name" value="DIENELACTONE HYDROLASE DOMAIN-CONTAINING PROTEIN-RELATED"/>
    <property type="match status" value="1"/>
</dbReference>
<organism evidence="3 4">
    <name type="scientific">Rhodococcus qingshengii JCM 15477</name>
    <dbReference type="NCBI Taxonomy" id="1303681"/>
    <lineage>
        <taxon>Bacteria</taxon>
        <taxon>Bacillati</taxon>
        <taxon>Actinomycetota</taxon>
        <taxon>Actinomycetes</taxon>
        <taxon>Mycobacteriales</taxon>
        <taxon>Nocardiaceae</taxon>
        <taxon>Rhodococcus</taxon>
        <taxon>Rhodococcus erythropolis group</taxon>
    </lineage>
</organism>
<dbReference type="InterPro" id="IPR029058">
    <property type="entry name" value="AB_hydrolase_fold"/>
</dbReference>
<evidence type="ECO:0000313" key="4">
    <source>
        <dbReference type="Proteomes" id="UP000831484"/>
    </source>
</evidence>
<dbReference type="Gene3D" id="3.40.50.1820">
    <property type="entry name" value="alpha/beta hydrolase"/>
    <property type="match status" value="1"/>
</dbReference>
<dbReference type="AlphaFoldDB" id="A0AB38RF43"/>
<proteinExistence type="inferred from homology"/>
<comment type="similarity">
    <text evidence="1">Belongs to the AB hydrolase superfamily.</text>
</comment>
<gene>
    <name evidence="3" type="ORF">M0639_01625</name>
</gene>
<dbReference type="InterPro" id="IPR001375">
    <property type="entry name" value="Peptidase_S9_cat"/>
</dbReference>
<reference evidence="4" key="1">
    <citation type="journal article" date="2022" name="Environ. Microbiol.">
        <title>Functional analysis, diversity, and distribution of carbendazim hydrolases MheI and CbmA, responsible for the initial step in carbendazim degradation.</title>
        <authorList>
            <person name="Zhang M."/>
            <person name="Bai X."/>
            <person name="Li Q."/>
            <person name="Zhang L."/>
            <person name="Zhu Q."/>
            <person name="Gao S."/>
            <person name="Ke Z."/>
            <person name="Jiang M."/>
            <person name="Hu J."/>
            <person name="Qiu J."/>
            <person name="Hong Q."/>
        </authorList>
    </citation>
    <scope>NUCLEOTIDE SEQUENCE [LARGE SCALE GENOMIC DNA]</scope>
    <source>
        <strain evidence="4">djl-6</strain>
    </source>
</reference>
<dbReference type="GO" id="GO:0006508">
    <property type="term" value="P:proteolysis"/>
    <property type="evidence" value="ECO:0007669"/>
    <property type="project" value="InterPro"/>
</dbReference>
<evidence type="ECO:0000256" key="1">
    <source>
        <dbReference type="ARBA" id="ARBA00008645"/>
    </source>
</evidence>
<dbReference type="RefSeq" id="WP_064073564.1">
    <property type="nucleotide sequence ID" value="NZ_CP096563.1"/>
</dbReference>
<dbReference type="EMBL" id="CP096563">
    <property type="protein sequence ID" value="UPU43435.1"/>
    <property type="molecule type" value="Genomic_DNA"/>
</dbReference>
<name>A0AB38RF43_RHOSG</name>
<evidence type="ECO:0000313" key="3">
    <source>
        <dbReference type="EMBL" id="UPU43435.1"/>
    </source>
</evidence>
<dbReference type="Pfam" id="PF00326">
    <property type="entry name" value="Peptidase_S9"/>
    <property type="match status" value="1"/>
</dbReference>
<sequence length="414" mass="45942">MSLASSFFAHPHQAFTAGFYRNESFDFELRVVLGQATFGAADTGEVLSAIAHVGEKDLEGWYEAWFDLGTRVFGQAVEAAEAGHSRSASNAYLRAASYFGVAINAVDGLSDDSVLVPTFKRHRQAWDRFVDTTSRPVERVRIPYEDTYLPGYFFRPTGDVRRPTLIMVNGSDGPISGLWGSGGAGALERGYNVLMFDGPGQQSMLFERNIPFRHDWEAVITPVVDYLVDRPDVDASKLAMYGISQGGYWVPQSLAFEHRIAAAIADPGVVDVAASWLAHIPKNMQKLLDEGKSEAFDRDMAIGLGMKFSKDSARIWRFRARPYLADGYYNTLAEVRKYHLEDVAGSISTPLLITDPEDEQFWPGQSKRLAALAGGPTTVVPFTAAEGANFHCQPMARRLTDQRMFDWLDEQLDL</sequence>
<dbReference type="Proteomes" id="UP000831484">
    <property type="component" value="Chromosome"/>
</dbReference>
<dbReference type="Gene3D" id="1.20.1440.110">
    <property type="entry name" value="acylaminoacyl peptidase"/>
    <property type="match status" value="1"/>
</dbReference>
<keyword evidence="4" id="KW-1185">Reference proteome</keyword>
<feature type="domain" description="Peptidase S9 prolyl oligopeptidase catalytic" evidence="2">
    <location>
        <begin position="188"/>
        <end position="278"/>
    </location>
</feature>
<dbReference type="GO" id="GO:0008236">
    <property type="term" value="F:serine-type peptidase activity"/>
    <property type="evidence" value="ECO:0007669"/>
    <property type="project" value="InterPro"/>
</dbReference>
<dbReference type="SUPFAM" id="SSF53474">
    <property type="entry name" value="alpha/beta-Hydrolases"/>
    <property type="match status" value="1"/>
</dbReference>
<protein>
    <submittedName>
        <fullName evidence="3">Prolyl oligopeptidase family serine peptidase</fullName>
    </submittedName>
</protein>
<dbReference type="PANTHER" id="PTHR22946:SF12">
    <property type="entry name" value="CONIDIAL PIGMENT BIOSYNTHESIS PROTEIN AYG1 (AFU_ORTHOLOGUE AFUA_2G17550)"/>
    <property type="match status" value="1"/>
</dbReference>
<evidence type="ECO:0000259" key="2">
    <source>
        <dbReference type="Pfam" id="PF00326"/>
    </source>
</evidence>